<sequence length="240" mass="26550">MLNENQTLSTDGLGKERRPTMLKTTVYDDATHKIVPLTPTSEQYTAGKEGIEECKSMGLKSHAAWAYTAMVRAAPEHPQQPAPDVDALTIKIDQELYKIFCDDGGPPFHAFAKCNTATVRAIIDHLAANGYLSKPAPLDAERAAALELRLLENIAEKIEDGRINHGHAKHVRKSIETIRAALTTDPRHDREQGLVEALRFYAEAEHWKAEKTRGYGKAVFDMGIIARKCLAEYEASKGDA</sequence>
<reference evidence="1" key="1">
    <citation type="submission" date="2021-03" db="EMBL/GenBank/DDBJ databases">
        <authorList>
            <person name="Kim M.K."/>
        </authorList>
    </citation>
    <scope>NUCLEOTIDE SEQUENCE</scope>
    <source>
        <strain evidence="1">BT186</strain>
    </source>
</reference>
<comment type="caution">
    <text evidence="1">The sequence shown here is derived from an EMBL/GenBank/DDBJ whole genome shotgun (WGS) entry which is preliminary data.</text>
</comment>
<protein>
    <submittedName>
        <fullName evidence="1">Uncharacterized protein</fullName>
    </submittedName>
</protein>
<evidence type="ECO:0000313" key="1">
    <source>
        <dbReference type="EMBL" id="MBO0358643.1"/>
    </source>
</evidence>
<dbReference type="Proteomes" id="UP000664144">
    <property type="component" value="Unassembled WGS sequence"/>
</dbReference>
<evidence type="ECO:0000313" key="2">
    <source>
        <dbReference type="Proteomes" id="UP000664144"/>
    </source>
</evidence>
<gene>
    <name evidence="1" type="ORF">J0X19_11860</name>
</gene>
<proteinExistence type="predicted"/>
<accession>A0A939EZB9</accession>
<dbReference type="RefSeq" id="WP_206984569.1">
    <property type="nucleotide sequence ID" value="NZ_JAFLQZ010000006.1"/>
</dbReference>
<name>A0A939EZB9_9BACT</name>
<keyword evidence="2" id="KW-1185">Reference proteome</keyword>
<dbReference type="EMBL" id="JAFLQZ010000006">
    <property type="protein sequence ID" value="MBO0358643.1"/>
    <property type="molecule type" value="Genomic_DNA"/>
</dbReference>
<dbReference type="AlphaFoldDB" id="A0A939EZB9"/>
<organism evidence="1 2">
    <name type="scientific">Hymenobacter telluris</name>
    <dbReference type="NCBI Taxonomy" id="2816474"/>
    <lineage>
        <taxon>Bacteria</taxon>
        <taxon>Pseudomonadati</taxon>
        <taxon>Bacteroidota</taxon>
        <taxon>Cytophagia</taxon>
        <taxon>Cytophagales</taxon>
        <taxon>Hymenobacteraceae</taxon>
        <taxon>Hymenobacter</taxon>
    </lineage>
</organism>